<dbReference type="RefSeq" id="WP_162366737.1">
    <property type="nucleotide sequence ID" value="NZ_WUBS01000010.1"/>
</dbReference>
<evidence type="ECO:0000256" key="1">
    <source>
        <dbReference type="ARBA" id="ARBA00023015"/>
    </source>
</evidence>
<dbReference type="GO" id="GO:0000976">
    <property type="term" value="F:transcription cis-regulatory region binding"/>
    <property type="evidence" value="ECO:0007669"/>
    <property type="project" value="TreeGrafter"/>
</dbReference>
<protein>
    <submittedName>
        <fullName evidence="5">LacI family DNA-binding transcriptional regulator</fullName>
    </submittedName>
</protein>
<organism evidence="5 6">
    <name type="scientific">Acerihabitans arboris</name>
    <dbReference type="NCBI Taxonomy" id="2691583"/>
    <lineage>
        <taxon>Bacteria</taxon>
        <taxon>Pseudomonadati</taxon>
        <taxon>Pseudomonadota</taxon>
        <taxon>Gammaproteobacteria</taxon>
        <taxon>Enterobacterales</taxon>
        <taxon>Pectobacteriaceae</taxon>
        <taxon>Acerihabitans</taxon>
    </lineage>
</organism>
<keyword evidence="1" id="KW-0805">Transcription regulation</keyword>
<sequence length="365" mass="39725">MPKPKKAHPVTARSTHGITIFDVAKLAGVAPITVSRVMNQPDQVKESTLLKVRRVIEETGYVRNQIAGSLASNRTRLVAVVVPMLTNPIFADTFQAIAARLEQANYQVLLGISGYKAAQEQELLEVVLSRRPDGIILTGTIHTEVSRKRLRATGIPVVETWDMTDDPIDMLVGFSHETIGQREAQHLLAQGYRDFALIEVDDPRGVRRSNSFIQQLARQDVTPLDRQTFHGLPTLEQGRLGLVNLLHLLQRPPVEIRAGSAVIQRPLILVCTSDTLAHGVLTEAASRGIAVPGQVAVMGFGDMNFAAHTFPALSTVKIDGTDIGQRAASALLERLKEPNGAPPEAMDVGFTLVNRDSTGPLISTR</sequence>
<reference evidence="5 6" key="2">
    <citation type="submission" date="2020-02" db="EMBL/GenBank/DDBJ databases">
        <title>The new genus of Enterobacteriales.</title>
        <authorList>
            <person name="Kim I.S."/>
        </authorList>
    </citation>
    <scope>NUCLEOTIDE SEQUENCE [LARGE SCALE GENOMIC DNA]</scope>
    <source>
        <strain evidence="5 6">SAP-6</strain>
    </source>
</reference>
<comment type="caution">
    <text evidence="5">The sequence shown here is derived from an EMBL/GenBank/DDBJ whole genome shotgun (WGS) entry which is preliminary data.</text>
</comment>
<dbReference type="AlphaFoldDB" id="A0A845SGN0"/>
<dbReference type="PANTHER" id="PTHR30146">
    <property type="entry name" value="LACI-RELATED TRANSCRIPTIONAL REPRESSOR"/>
    <property type="match status" value="1"/>
</dbReference>
<dbReference type="InterPro" id="IPR046335">
    <property type="entry name" value="LacI/GalR-like_sensor"/>
</dbReference>
<dbReference type="PANTHER" id="PTHR30146:SF33">
    <property type="entry name" value="TRANSCRIPTIONAL REGULATOR"/>
    <property type="match status" value="1"/>
</dbReference>
<accession>A0A845SGN0</accession>
<dbReference type="SUPFAM" id="SSF47413">
    <property type="entry name" value="lambda repressor-like DNA-binding domains"/>
    <property type="match status" value="1"/>
</dbReference>
<dbReference type="EMBL" id="WUBS01000010">
    <property type="protein sequence ID" value="NDL64020.1"/>
    <property type="molecule type" value="Genomic_DNA"/>
</dbReference>
<proteinExistence type="predicted"/>
<evidence type="ECO:0000256" key="3">
    <source>
        <dbReference type="ARBA" id="ARBA00023163"/>
    </source>
</evidence>
<dbReference type="SMART" id="SM00354">
    <property type="entry name" value="HTH_LACI"/>
    <property type="match status" value="1"/>
</dbReference>
<evidence type="ECO:0000313" key="6">
    <source>
        <dbReference type="Proteomes" id="UP000461443"/>
    </source>
</evidence>
<gene>
    <name evidence="5" type="ORF">GRH90_14840</name>
</gene>
<evidence type="ECO:0000313" key="5">
    <source>
        <dbReference type="EMBL" id="NDL64020.1"/>
    </source>
</evidence>
<name>A0A845SGN0_9GAMM</name>
<dbReference type="PROSITE" id="PS50932">
    <property type="entry name" value="HTH_LACI_2"/>
    <property type="match status" value="1"/>
</dbReference>
<dbReference type="Proteomes" id="UP000461443">
    <property type="component" value="Unassembled WGS sequence"/>
</dbReference>
<dbReference type="InterPro" id="IPR000843">
    <property type="entry name" value="HTH_LacI"/>
</dbReference>
<dbReference type="InterPro" id="IPR028082">
    <property type="entry name" value="Peripla_BP_I"/>
</dbReference>
<dbReference type="Pfam" id="PF13377">
    <property type="entry name" value="Peripla_BP_3"/>
    <property type="match status" value="1"/>
</dbReference>
<dbReference type="GO" id="GO:0003700">
    <property type="term" value="F:DNA-binding transcription factor activity"/>
    <property type="evidence" value="ECO:0007669"/>
    <property type="project" value="TreeGrafter"/>
</dbReference>
<dbReference type="Pfam" id="PF00356">
    <property type="entry name" value="LacI"/>
    <property type="match status" value="1"/>
</dbReference>
<keyword evidence="6" id="KW-1185">Reference proteome</keyword>
<keyword evidence="2 5" id="KW-0238">DNA-binding</keyword>
<evidence type="ECO:0000256" key="2">
    <source>
        <dbReference type="ARBA" id="ARBA00023125"/>
    </source>
</evidence>
<feature type="domain" description="HTH lacI-type" evidence="4">
    <location>
        <begin position="18"/>
        <end position="72"/>
    </location>
</feature>
<dbReference type="InterPro" id="IPR010982">
    <property type="entry name" value="Lambda_DNA-bd_dom_sf"/>
</dbReference>
<dbReference type="Gene3D" id="1.10.260.40">
    <property type="entry name" value="lambda repressor-like DNA-binding domains"/>
    <property type="match status" value="1"/>
</dbReference>
<dbReference type="Gene3D" id="3.40.50.2300">
    <property type="match status" value="2"/>
</dbReference>
<dbReference type="CDD" id="cd01392">
    <property type="entry name" value="HTH_LacI"/>
    <property type="match status" value="1"/>
</dbReference>
<evidence type="ECO:0000259" key="4">
    <source>
        <dbReference type="PROSITE" id="PS50932"/>
    </source>
</evidence>
<reference evidence="5 6" key="1">
    <citation type="submission" date="2019-12" db="EMBL/GenBank/DDBJ databases">
        <authorList>
            <person name="Lee S.D."/>
        </authorList>
    </citation>
    <scope>NUCLEOTIDE SEQUENCE [LARGE SCALE GENOMIC DNA]</scope>
    <source>
        <strain evidence="5 6">SAP-6</strain>
    </source>
</reference>
<dbReference type="CDD" id="cd01575">
    <property type="entry name" value="PBP1_GntR"/>
    <property type="match status" value="1"/>
</dbReference>
<keyword evidence="3" id="KW-0804">Transcription</keyword>
<dbReference type="SUPFAM" id="SSF53822">
    <property type="entry name" value="Periplasmic binding protein-like I"/>
    <property type="match status" value="1"/>
</dbReference>